<accession>A0A176WBQ6</accession>
<dbReference type="Proteomes" id="UP000077202">
    <property type="component" value="Unassembled WGS sequence"/>
</dbReference>
<evidence type="ECO:0000256" key="1">
    <source>
        <dbReference type="SAM" id="MobiDB-lite"/>
    </source>
</evidence>
<gene>
    <name evidence="2" type="ORF">AXG93_2676s1010</name>
</gene>
<dbReference type="AlphaFoldDB" id="A0A176WBQ6"/>
<evidence type="ECO:0000313" key="3">
    <source>
        <dbReference type="Proteomes" id="UP000077202"/>
    </source>
</evidence>
<feature type="region of interest" description="Disordered" evidence="1">
    <location>
        <begin position="1"/>
        <end position="25"/>
    </location>
</feature>
<evidence type="ECO:0000313" key="2">
    <source>
        <dbReference type="EMBL" id="OAE29546.1"/>
    </source>
</evidence>
<reference evidence="2" key="1">
    <citation type="submission" date="2016-03" db="EMBL/GenBank/DDBJ databases">
        <title>Mechanisms controlling the formation of the plant cell surface in tip-growing cells are functionally conserved among land plants.</title>
        <authorList>
            <person name="Honkanen S."/>
            <person name="Jones V.A."/>
            <person name="Morieri G."/>
            <person name="Champion C."/>
            <person name="Hetherington A.J."/>
            <person name="Kelly S."/>
            <person name="Saint-Marcoux D."/>
            <person name="Proust H."/>
            <person name="Prescott H."/>
            <person name="Dolan L."/>
        </authorList>
    </citation>
    <scope>NUCLEOTIDE SEQUENCE [LARGE SCALE GENOMIC DNA]</scope>
    <source>
        <tissue evidence="2">Whole gametophyte</tissue>
    </source>
</reference>
<protein>
    <submittedName>
        <fullName evidence="2">Uncharacterized protein</fullName>
    </submittedName>
</protein>
<dbReference type="EMBL" id="LVLJ01001446">
    <property type="protein sequence ID" value="OAE29546.1"/>
    <property type="molecule type" value="Genomic_DNA"/>
</dbReference>
<comment type="caution">
    <text evidence="2">The sequence shown here is derived from an EMBL/GenBank/DDBJ whole genome shotgun (WGS) entry which is preliminary data.</text>
</comment>
<proteinExistence type="predicted"/>
<name>A0A176WBQ6_MARPO</name>
<sequence length="230" mass="26481">MEIASPNSLSSERTHTVGSEGIPHPKTSEELVKELTLSDEVLKQIVAQDNVVPLLKYLDGKREKYAVSKEVEFYLEMIRNRPQLKRALAVKREWDFATELAQERAANLATECAAVKVTLQEREALFREKEIECELGKADMRLPESQRRMEKTEEAYRHLRDKTTDGLKLRLEKSLNGFAMWGLQTVKWVKWLKLDSLERRFMSAKTGGSAEHKQIVELVNTFSEELNEAC</sequence>
<feature type="compositionally biased region" description="Polar residues" evidence="1">
    <location>
        <begin position="1"/>
        <end position="11"/>
    </location>
</feature>
<keyword evidence="3" id="KW-1185">Reference proteome</keyword>
<organism evidence="2 3">
    <name type="scientific">Marchantia polymorpha subsp. ruderalis</name>
    <dbReference type="NCBI Taxonomy" id="1480154"/>
    <lineage>
        <taxon>Eukaryota</taxon>
        <taxon>Viridiplantae</taxon>
        <taxon>Streptophyta</taxon>
        <taxon>Embryophyta</taxon>
        <taxon>Marchantiophyta</taxon>
        <taxon>Marchantiopsida</taxon>
        <taxon>Marchantiidae</taxon>
        <taxon>Marchantiales</taxon>
        <taxon>Marchantiaceae</taxon>
        <taxon>Marchantia</taxon>
    </lineage>
</organism>